<comment type="similarity">
    <text evidence="1">Belongs to the antirestriction protein family.</text>
</comment>
<evidence type="ECO:0000256" key="1">
    <source>
        <dbReference type="ARBA" id="ARBA00008618"/>
    </source>
</evidence>
<proteinExistence type="inferred from homology"/>
<evidence type="ECO:0000313" key="4">
    <source>
        <dbReference type="Proteomes" id="UP000029590"/>
    </source>
</evidence>
<feature type="transmembrane region" description="Helical" evidence="2">
    <location>
        <begin position="87"/>
        <end position="107"/>
    </location>
</feature>
<keyword evidence="2" id="KW-0472">Membrane</keyword>
<sequence>MSSTNHAPDVLSWKVDDALRTDFLPMLFGPNFLRGEAMSAGWAMKLSPDYSGGYWDFFQLSNGGGYLAPASERQFRVLVDTNGYEGAMSAGAFGIVVTLFALSYLAHVTQSELISERYHELREFAYRHPEASEIFRAID</sequence>
<gene>
    <name evidence="3" type="primary">klcA</name>
    <name evidence="3" type="ORF">DM48_7851</name>
</gene>
<keyword evidence="2" id="KW-1133">Transmembrane helix</keyword>
<evidence type="ECO:0000256" key="2">
    <source>
        <dbReference type="SAM" id="Phobius"/>
    </source>
</evidence>
<dbReference type="InterPro" id="IPR004914">
    <property type="entry name" value="Antirestrict"/>
</dbReference>
<dbReference type="RefSeq" id="WP_036057663.1">
    <property type="nucleotide sequence ID" value="NZ_KN150851.1"/>
</dbReference>
<organism evidence="3 4">
    <name type="scientific">Burkholderia gladioli</name>
    <name type="common">Pseudomonas marginata</name>
    <name type="synonym">Phytomonas marginata</name>
    <dbReference type="NCBI Taxonomy" id="28095"/>
    <lineage>
        <taxon>Bacteria</taxon>
        <taxon>Pseudomonadati</taxon>
        <taxon>Pseudomonadota</taxon>
        <taxon>Betaproteobacteria</taxon>
        <taxon>Burkholderiales</taxon>
        <taxon>Burkholderiaceae</taxon>
        <taxon>Burkholderia</taxon>
    </lineage>
</organism>
<reference evidence="3 4" key="1">
    <citation type="submission" date="2014-04" db="EMBL/GenBank/DDBJ databases">
        <authorList>
            <person name="Bishop-Lilly K.A."/>
            <person name="Broomall S.M."/>
            <person name="Chain P.S."/>
            <person name="Chertkov O."/>
            <person name="Coyne S.R."/>
            <person name="Daligault H.E."/>
            <person name="Davenport K.W."/>
            <person name="Erkkila T."/>
            <person name="Frey K.G."/>
            <person name="Gibbons H.S."/>
            <person name="Gu W."/>
            <person name="Jaissle J."/>
            <person name="Johnson S.L."/>
            <person name="Koroleva G.I."/>
            <person name="Ladner J.T."/>
            <person name="Lo C.-C."/>
            <person name="Minogue T.D."/>
            <person name="Munk C."/>
            <person name="Palacios G.F."/>
            <person name="Redden C.L."/>
            <person name="Rosenzweig C.N."/>
            <person name="Scholz M.B."/>
            <person name="Teshima H."/>
            <person name="Xu Y."/>
        </authorList>
    </citation>
    <scope>NUCLEOTIDE SEQUENCE [LARGE SCALE GENOMIC DNA]</scope>
    <source>
        <strain evidence="4">gladioli</strain>
    </source>
</reference>
<evidence type="ECO:0000313" key="3">
    <source>
        <dbReference type="EMBL" id="KGC20337.1"/>
    </source>
</evidence>
<keyword evidence="2" id="KW-0812">Transmembrane</keyword>
<protein>
    <submittedName>
        <fullName evidence="3">KlcA</fullName>
    </submittedName>
</protein>
<comment type="caution">
    <text evidence="3">The sequence shown here is derived from an EMBL/GenBank/DDBJ whole genome shotgun (WGS) entry which is preliminary data.</text>
</comment>
<dbReference type="EMBL" id="JPGG01000012">
    <property type="protein sequence ID" value="KGC20337.1"/>
    <property type="molecule type" value="Genomic_DNA"/>
</dbReference>
<accession>A0AAW3FCK0</accession>
<dbReference type="Pfam" id="PF03230">
    <property type="entry name" value="Antirestrict"/>
    <property type="match status" value="1"/>
</dbReference>
<dbReference type="AlphaFoldDB" id="A0AAW3FCK0"/>
<dbReference type="Gene3D" id="3.30.70.3580">
    <property type="entry name" value="Antirestriction protein"/>
    <property type="match status" value="1"/>
</dbReference>
<dbReference type="InterPro" id="IPR042297">
    <property type="entry name" value="Antirestriction_sf"/>
</dbReference>
<name>A0AAW3FCK0_BURGA</name>
<dbReference type="Proteomes" id="UP000029590">
    <property type="component" value="Unassembled WGS sequence"/>
</dbReference>